<evidence type="ECO:0000313" key="2">
    <source>
        <dbReference type="EMBL" id="WED66899.1"/>
    </source>
</evidence>
<dbReference type="EMBL" id="CP119075">
    <property type="protein sequence ID" value="WED66899.1"/>
    <property type="molecule type" value="Genomic_DNA"/>
</dbReference>
<feature type="region of interest" description="Disordered" evidence="1">
    <location>
        <begin position="1"/>
        <end position="22"/>
    </location>
</feature>
<dbReference type="Proteomes" id="UP001218638">
    <property type="component" value="Chromosome"/>
</dbReference>
<evidence type="ECO:0000256" key="1">
    <source>
        <dbReference type="SAM" id="MobiDB-lite"/>
    </source>
</evidence>
<sequence length="77" mass="8190">MNLPLLFDSNTQPATASAGAPHHLSYLDGPTLPAGFGARTRHRVKALIETSLESPRGRAGRKASAPPFAPRVFKVRG</sequence>
<accession>A0AAF0I4N5</accession>
<proteinExistence type="predicted"/>
<dbReference type="AlphaFoldDB" id="A0AAF0I4N5"/>
<name>A0AAF0I4N5_9BACT</name>
<evidence type="ECO:0000313" key="3">
    <source>
        <dbReference type="Proteomes" id="UP001218638"/>
    </source>
</evidence>
<dbReference type="KEGG" id="slom:PXH66_08555"/>
<organism evidence="2 3">
    <name type="scientific">Synoicihabitans lomoniglobus</name>
    <dbReference type="NCBI Taxonomy" id="2909285"/>
    <lineage>
        <taxon>Bacteria</taxon>
        <taxon>Pseudomonadati</taxon>
        <taxon>Verrucomicrobiota</taxon>
        <taxon>Opitutia</taxon>
        <taxon>Opitutales</taxon>
        <taxon>Opitutaceae</taxon>
        <taxon>Synoicihabitans</taxon>
    </lineage>
</organism>
<dbReference type="RefSeq" id="WP_330929650.1">
    <property type="nucleotide sequence ID" value="NZ_CP119075.1"/>
</dbReference>
<gene>
    <name evidence="2" type="ORF">PXH66_08555</name>
</gene>
<protein>
    <submittedName>
        <fullName evidence="2">Uncharacterized protein</fullName>
    </submittedName>
</protein>
<reference evidence="2" key="1">
    <citation type="submission" date="2023-03" db="EMBL/GenBank/DDBJ databases">
        <title>Lomoglobus Profundus gen. nov., sp. nov., a novel member of the phylum Verrucomicrobia, isolated from deep-marine sediment of South China Sea.</title>
        <authorList>
            <person name="Ahmad T."/>
            <person name="Ishaq S.E."/>
            <person name="Wang F."/>
        </authorList>
    </citation>
    <scope>NUCLEOTIDE SEQUENCE</scope>
    <source>
        <strain evidence="2">LMO-M01</strain>
    </source>
</reference>
<keyword evidence="3" id="KW-1185">Reference proteome</keyword>